<dbReference type="KEGG" id="haxz:M0R88_00770"/>
<dbReference type="EMBL" id="CP096658">
    <property type="protein sequence ID" value="UPW00650.1"/>
    <property type="molecule type" value="Genomic_DNA"/>
</dbReference>
<feature type="transmembrane region" description="Helical" evidence="1">
    <location>
        <begin position="12"/>
        <end position="31"/>
    </location>
</feature>
<dbReference type="Proteomes" id="UP000830434">
    <property type="component" value="Chromosome"/>
</dbReference>
<name>A0A8U0IHS8_9EURY</name>
<sequence>MNAFDTAMELYPYVFHPGVMVGIGAVVLIHYEWAEQDADRAAFARRLGAFLAAGASSLVPTAAYVLVTGQGLYQVTKGNAWQVDALVASGVLFAAGVTWLVWHRFDWGSLVPGYMEALAAATVPYAALSPFWNFSGHVTMALVPTLYLTLVERRFWPTLAVPVVMVPNRVYLGAHDWAQSVAAFLVIAAVVAAAYWYQTGGEVRAESDSAVS</sequence>
<evidence type="ECO:0000313" key="3">
    <source>
        <dbReference type="Proteomes" id="UP000830434"/>
    </source>
</evidence>
<dbReference type="RefSeq" id="WP_248655060.1">
    <property type="nucleotide sequence ID" value="NZ_CP096658.1"/>
</dbReference>
<dbReference type="Gene3D" id="1.20.144.10">
    <property type="entry name" value="Phosphatidic acid phosphatase type 2/haloperoxidase"/>
    <property type="match status" value="1"/>
</dbReference>
<feature type="transmembrane region" description="Helical" evidence="1">
    <location>
        <begin position="79"/>
        <end position="102"/>
    </location>
</feature>
<evidence type="ECO:0000256" key="1">
    <source>
        <dbReference type="SAM" id="Phobius"/>
    </source>
</evidence>
<proteinExistence type="predicted"/>
<dbReference type="AlphaFoldDB" id="A0A8U0IHS8"/>
<gene>
    <name evidence="2" type="ORF">M0R88_00770</name>
</gene>
<dbReference type="GeneID" id="72188343"/>
<keyword evidence="1" id="KW-0812">Transmembrane</keyword>
<protein>
    <submittedName>
        <fullName evidence="2">Phosphoesterase</fullName>
    </submittedName>
</protein>
<organism evidence="2 3">
    <name type="scientific">Halorussus gelatinilyticus</name>
    <dbReference type="NCBI Taxonomy" id="2937524"/>
    <lineage>
        <taxon>Archaea</taxon>
        <taxon>Methanobacteriati</taxon>
        <taxon>Methanobacteriota</taxon>
        <taxon>Stenosarchaea group</taxon>
        <taxon>Halobacteria</taxon>
        <taxon>Halobacteriales</taxon>
        <taxon>Haladaptataceae</taxon>
        <taxon>Halorussus</taxon>
    </lineage>
</organism>
<evidence type="ECO:0000313" key="2">
    <source>
        <dbReference type="EMBL" id="UPW00650.1"/>
    </source>
</evidence>
<keyword evidence="3" id="KW-1185">Reference proteome</keyword>
<feature type="transmembrane region" description="Helical" evidence="1">
    <location>
        <begin position="43"/>
        <end position="67"/>
    </location>
</feature>
<accession>A0A8U0IHS8</accession>
<feature type="transmembrane region" description="Helical" evidence="1">
    <location>
        <begin position="177"/>
        <end position="197"/>
    </location>
</feature>
<feature type="transmembrane region" description="Helical" evidence="1">
    <location>
        <begin position="114"/>
        <end position="132"/>
    </location>
</feature>
<keyword evidence="1" id="KW-0472">Membrane</keyword>
<keyword evidence="1" id="KW-1133">Transmembrane helix</keyword>
<reference evidence="2" key="1">
    <citation type="submission" date="2022-04" db="EMBL/GenBank/DDBJ databases">
        <title>Diverse halophilic archaea isolated from saline environments.</title>
        <authorList>
            <person name="Cui H.-L."/>
        </authorList>
    </citation>
    <scope>NUCLEOTIDE SEQUENCE</scope>
    <source>
        <strain evidence="2">XZYJT40</strain>
    </source>
</reference>